<sequence length="138" mass="15447">MSRLLLLLLMAAAIHNSHAREGLVVVANTHYRSPTLTLEQVRNLFMGGNAGLALKPVALPLNNHTRLLFNAHVMGLPEKRIQSYWAQMKFTGRRVPPAILHSEQDVVSYLLENPETVSYLPADQPLPDNLKVLYWAGN</sequence>
<evidence type="ECO:0000313" key="3">
    <source>
        <dbReference type="Proteomes" id="UP000714380"/>
    </source>
</evidence>
<evidence type="ECO:0000313" key="2">
    <source>
        <dbReference type="EMBL" id="MCA6062259.1"/>
    </source>
</evidence>
<accession>A0ABS7ZL04</accession>
<dbReference type="RefSeq" id="WP_225671040.1">
    <property type="nucleotide sequence ID" value="NZ_JAEDAH010000006.1"/>
</dbReference>
<gene>
    <name evidence="2" type="ORF">I9W95_01425</name>
</gene>
<feature type="signal peptide" evidence="1">
    <location>
        <begin position="1"/>
        <end position="19"/>
    </location>
</feature>
<dbReference type="EMBL" id="JAEDAH010000006">
    <property type="protein sequence ID" value="MCA6062259.1"/>
    <property type="molecule type" value="Genomic_DNA"/>
</dbReference>
<dbReference type="SUPFAM" id="SSF53850">
    <property type="entry name" value="Periplasmic binding protein-like II"/>
    <property type="match status" value="1"/>
</dbReference>
<evidence type="ECO:0008006" key="4">
    <source>
        <dbReference type="Google" id="ProtNLM"/>
    </source>
</evidence>
<reference evidence="2 3" key="1">
    <citation type="submission" date="2020-12" db="EMBL/GenBank/DDBJ databases">
        <title>Novel Thalassolituus-related marine hydrocarbonoclastic bacteria mediated algae-derived hydrocarbons mineralization in twilight zone of the northern South China Sea.</title>
        <authorList>
            <person name="Dong C."/>
        </authorList>
    </citation>
    <scope>NUCLEOTIDE SEQUENCE [LARGE SCALE GENOMIC DNA]</scope>
    <source>
        <strain evidence="2 3">IMCC1826</strain>
    </source>
</reference>
<dbReference type="Proteomes" id="UP000714380">
    <property type="component" value="Unassembled WGS sequence"/>
</dbReference>
<protein>
    <recommendedName>
        <fullName evidence="4">Phosphate ABC transporter substrate-binding protein</fullName>
    </recommendedName>
</protein>
<feature type="chain" id="PRO_5046308689" description="Phosphate ABC transporter substrate-binding protein" evidence="1">
    <location>
        <begin position="20"/>
        <end position="138"/>
    </location>
</feature>
<keyword evidence="1" id="KW-0732">Signal</keyword>
<name>A0ABS7ZL04_9GAMM</name>
<organism evidence="2 3">
    <name type="scientific">Thalassolituus marinus</name>
    <dbReference type="NCBI Taxonomy" id="671053"/>
    <lineage>
        <taxon>Bacteria</taxon>
        <taxon>Pseudomonadati</taxon>
        <taxon>Pseudomonadota</taxon>
        <taxon>Gammaproteobacteria</taxon>
        <taxon>Oceanospirillales</taxon>
        <taxon>Oceanospirillaceae</taxon>
        <taxon>Thalassolituus</taxon>
    </lineage>
</organism>
<proteinExistence type="predicted"/>
<comment type="caution">
    <text evidence="2">The sequence shown here is derived from an EMBL/GenBank/DDBJ whole genome shotgun (WGS) entry which is preliminary data.</text>
</comment>
<evidence type="ECO:0000256" key="1">
    <source>
        <dbReference type="SAM" id="SignalP"/>
    </source>
</evidence>
<keyword evidence="3" id="KW-1185">Reference proteome</keyword>